<dbReference type="EMBL" id="CP036287">
    <property type="protein sequence ID" value="QDU67790.1"/>
    <property type="molecule type" value="Genomic_DNA"/>
</dbReference>
<keyword evidence="2" id="KW-1185">Reference proteome</keyword>
<name>A0A518BLD8_9BACT</name>
<protein>
    <recommendedName>
        <fullName evidence="3">AlgX/AlgJ SGNH hydrolase-like domain-containing protein</fullName>
    </recommendedName>
</protein>
<dbReference type="Proteomes" id="UP000316921">
    <property type="component" value="Chromosome"/>
</dbReference>
<reference evidence="1 2" key="1">
    <citation type="submission" date="2019-02" db="EMBL/GenBank/DDBJ databases">
        <title>Deep-cultivation of Planctomycetes and their phenomic and genomic characterization uncovers novel biology.</title>
        <authorList>
            <person name="Wiegand S."/>
            <person name="Jogler M."/>
            <person name="Boedeker C."/>
            <person name="Pinto D."/>
            <person name="Vollmers J."/>
            <person name="Rivas-Marin E."/>
            <person name="Kohn T."/>
            <person name="Peeters S.H."/>
            <person name="Heuer A."/>
            <person name="Rast P."/>
            <person name="Oberbeckmann S."/>
            <person name="Bunk B."/>
            <person name="Jeske O."/>
            <person name="Meyerdierks A."/>
            <person name="Storesund J.E."/>
            <person name="Kallscheuer N."/>
            <person name="Luecker S."/>
            <person name="Lage O.M."/>
            <person name="Pohl T."/>
            <person name="Merkel B.J."/>
            <person name="Hornburger P."/>
            <person name="Mueller R.-W."/>
            <person name="Bruemmer F."/>
            <person name="Labrenz M."/>
            <person name="Spormann A.M."/>
            <person name="Op den Camp H."/>
            <person name="Overmann J."/>
            <person name="Amann R."/>
            <person name="Jetten M.S.M."/>
            <person name="Mascher T."/>
            <person name="Medema M.H."/>
            <person name="Devos D.P."/>
            <person name="Kaster A.-K."/>
            <person name="Ovreas L."/>
            <person name="Rohde M."/>
            <person name="Galperin M.Y."/>
            <person name="Jogler C."/>
        </authorList>
    </citation>
    <scope>NUCLEOTIDE SEQUENCE [LARGE SCALE GENOMIC DNA]</scope>
    <source>
        <strain evidence="1 2">Pla133</strain>
    </source>
</reference>
<evidence type="ECO:0000313" key="1">
    <source>
        <dbReference type="EMBL" id="QDU67790.1"/>
    </source>
</evidence>
<dbReference type="KEGG" id="pbap:Pla133_28790"/>
<evidence type="ECO:0000313" key="2">
    <source>
        <dbReference type="Proteomes" id="UP000316921"/>
    </source>
</evidence>
<accession>A0A518BLD8</accession>
<dbReference type="AlphaFoldDB" id="A0A518BLD8"/>
<dbReference type="SUPFAM" id="SSF52266">
    <property type="entry name" value="SGNH hydrolase"/>
    <property type="match status" value="1"/>
</dbReference>
<proteinExistence type="predicted"/>
<dbReference type="RefSeq" id="WP_145066259.1">
    <property type="nucleotide sequence ID" value="NZ_CP036287.1"/>
</dbReference>
<organism evidence="1 2">
    <name type="scientific">Engelhardtia mirabilis</name>
    <dbReference type="NCBI Taxonomy" id="2528011"/>
    <lineage>
        <taxon>Bacteria</taxon>
        <taxon>Pseudomonadati</taxon>
        <taxon>Planctomycetota</taxon>
        <taxon>Planctomycetia</taxon>
        <taxon>Planctomycetia incertae sedis</taxon>
        <taxon>Engelhardtia</taxon>
    </lineage>
</organism>
<gene>
    <name evidence="1" type="ORF">Pla133_28790</name>
</gene>
<evidence type="ECO:0008006" key="3">
    <source>
        <dbReference type="Google" id="ProtNLM"/>
    </source>
</evidence>
<sequence length="399" mass="43456">MPRLRRRLTALGVVLILALGADQLVRVTLLSTGTFRGRRVAPYDPPLFHGAQVEALERAKGLLDGSVEDVVPIGFDRDLGWAPRPEMSLGIDGYDWAGCRDDGVPTAREKDPARTRVAAYGCSFTHGDGVGGADAWPAALEALEPRFEMLNLGVGGYGLDQACLRQLATAADLAPDEVWLGLLPAACLRVTTRFRPIVRHWSSALAFKPRFVLAGDGTLRTLPNPARSLEDVVALCEDQELFLERTEEGDRWIARARPAWLPAGSHPLHWTAAGRLILTAWENVGRAHERHLGPRGAEAHRLLDAIVMLSKNDAEGRGARFRFLILPGPTDLEYLDLHSEGYWSTLVEDLRARNVEVLDLTDALLAARASGINLFLADGHYTVAGNRVVAKALAEATGP</sequence>